<keyword evidence="3" id="KW-1185">Reference proteome</keyword>
<sequence length="222" mass="25395">MTNEKQVRKVMRSLHKKFENKVTAIEEAQDLSNMRLDEFIGNLTTFEMKLESSGTDKKKGISLNASCKEGEEEDLAETMSLLANFFNKTMKRFTKKPYGSADMIKINDRRFENWKKVNRMEGAGNNGPPQNEESDSEKEDTESNVSNFVAFTSVVSERDSTDNIIHDPDLEAEEEATNVELIANYQMLYNKWSKLAKAYIINESVRKELVEVNSGLLRTITE</sequence>
<dbReference type="AlphaFoldDB" id="A0AAV3PE51"/>
<proteinExistence type="predicted"/>
<dbReference type="Proteomes" id="UP001454036">
    <property type="component" value="Unassembled WGS sequence"/>
</dbReference>
<protein>
    <recommendedName>
        <fullName evidence="4">Gag-pol polyprotein</fullName>
    </recommendedName>
</protein>
<evidence type="ECO:0000256" key="1">
    <source>
        <dbReference type="SAM" id="MobiDB-lite"/>
    </source>
</evidence>
<name>A0AAV3PE51_LITER</name>
<feature type="region of interest" description="Disordered" evidence="1">
    <location>
        <begin position="119"/>
        <end position="143"/>
    </location>
</feature>
<dbReference type="EMBL" id="BAABME010001489">
    <property type="protein sequence ID" value="GAA0149904.1"/>
    <property type="molecule type" value="Genomic_DNA"/>
</dbReference>
<accession>A0AAV3PE51</accession>
<comment type="caution">
    <text evidence="2">The sequence shown here is derived from an EMBL/GenBank/DDBJ whole genome shotgun (WGS) entry which is preliminary data.</text>
</comment>
<evidence type="ECO:0000313" key="3">
    <source>
        <dbReference type="Proteomes" id="UP001454036"/>
    </source>
</evidence>
<feature type="compositionally biased region" description="Acidic residues" evidence="1">
    <location>
        <begin position="132"/>
        <end position="142"/>
    </location>
</feature>
<reference evidence="2 3" key="1">
    <citation type="submission" date="2024-01" db="EMBL/GenBank/DDBJ databases">
        <title>The complete chloroplast genome sequence of Lithospermum erythrorhizon: insights into the phylogenetic relationship among Boraginaceae species and the maternal lineages of purple gromwells.</title>
        <authorList>
            <person name="Okada T."/>
            <person name="Watanabe K."/>
        </authorList>
    </citation>
    <scope>NUCLEOTIDE SEQUENCE [LARGE SCALE GENOMIC DNA]</scope>
</reference>
<organism evidence="2 3">
    <name type="scientific">Lithospermum erythrorhizon</name>
    <name type="common">Purple gromwell</name>
    <name type="synonym">Lithospermum officinale var. erythrorhizon</name>
    <dbReference type="NCBI Taxonomy" id="34254"/>
    <lineage>
        <taxon>Eukaryota</taxon>
        <taxon>Viridiplantae</taxon>
        <taxon>Streptophyta</taxon>
        <taxon>Embryophyta</taxon>
        <taxon>Tracheophyta</taxon>
        <taxon>Spermatophyta</taxon>
        <taxon>Magnoliopsida</taxon>
        <taxon>eudicotyledons</taxon>
        <taxon>Gunneridae</taxon>
        <taxon>Pentapetalae</taxon>
        <taxon>asterids</taxon>
        <taxon>lamiids</taxon>
        <taxon>Boraginales</taxon>
        <taxon>Boraginaceae</taxon>
        <taxon>Boraginoideae</taxon>
        <taxon>Lithospermeae</taxon>
        <taxon>Lithospermum</taxon>
    </lineage>
</organism>
<gene>
    <name evidence="2" type="ORF">LIER_08961</name>
</gene>
<evidence type="ECO:0000313" key="2">
    <source>
        <dbReference type="EMBL" id="GAA0149904.1"/>
    </source>
</evidence>
<evidence type="ECO:0008006" key="4">
    <source>
        <dbReference type="Google" id="ProtNLM"/>
    </source>
</evidence>